<accession>A0A250WQS5</accession>
<dbReference type="PROSITE" id="PS51450">
    <property type="entry name" value="LRR"/>
    <property type="match status" value="1"/>
</dbReference>
<keyword evidence="2" id="KW-0433">Leucine-rich repeat</keyword>
<dbReference type="SUPFAM" id="SSF52047">
    <property type="entry name" value="RNI-like"/>
    <property type="match status" value="2"/>
</dbReference>
<dbReference type="Gene3D" id="3.80.10.10">
    <property type="entry name" value="Ribonuclease Inhibitor"/>
    <property type="match status" value="3"/>
</dbReference>
<evidence type="ECO:0000256" key="4">
    <source>
        <dbReference type="SAM" id="MobiDB-lite"/>
    </source>
</evidence>
<evidence type="ECO:0000256" key="2">
    <source>
        <dbReference type="ARBA" id="ARBA00022614"/>
    </source>
</evidence>
<dbReference type="InterPro" id="IPR045203">
    <property type="entry name" value="RanGAP1/2"/>
</dbReference>
<dbReference type="PANTHER" id="PTHR46761">
    <property type="entry name" value="RAN GTPASE-ACTIVATING PROTEIN 1"/>
    <property type="match status" value="1"/>
</dbReference>
<dbReference type="GO" id="GO:0005930">
    <property type="term" value="C:axoneme"/>
    <property type="evidence" value="ECO:0007669"/>
    <property type="project" value="UniProtKB-SubCell"/>
</dbReference>
<sequence length="599" mass="64598">MLSFKLSQNTLARRNNSTSALARHSIRGRSLADEQRGEARKQVLPVENMQSDRQDFIAAGKSVEQTEVTCTSFSQFVTRPASFRHLKLIRCNELTKAGYLEDLVTAFEDRDCKITSLDLSCNNFGAAGGALASMIRPQKLLRKLTLSWTNLCGYRNARNVAALAPALSELRSLESLDITFNELGPKSMVTLAPSLQCLTGLRELSLNCNELGDRGVSELSRVLPYMRDLRVLDLGLNDMGGDGVKSLACALTSLQRLECLRIVSSDLTSSTSVEALVSALRNLPHLSVLNLGSCAIGHNGLKALIPAMEALPELMDLDLSYNQLGESASKWIPAVISSLPKLKTLNLSHNNLGNSTTLQNLVLALKAAPHLHSLGLQCCGLNHYDMNAVALALDSLDGLETLDISCNYEIADWRPLGSVLAGRSKLTELRMSHIGINDDNSSHLFPALAALPSLQKLYLSGNAIGAVGSEILSSSLAAVSGLYELDVSHNPLGEVGIVNLSSSIQHQWKLKSLDLGYSGMADIGAKHLAKVVPGFPELKQLRLGGNDMSTVGALHLIPSLMACPQLEEVLCTDTGDKAGKLLETALRIHRRHCTCLPPN</sequence>
<evidence type="ECO:0000256" key="1">
    <source>
        <dbReference type="ARBA" id="ARBA00004430"/>
    </source>
</evidence>
<keyword evidence="6" id="KW-1185">Reference proteome</keyword>
<dbReference type="GO" id="GO:0005096">
    <property type="term" value="F:GTPase activator activity"/>
    <property type="evidence" value="ECO:0007669"/>
    <property type="project" value="InterPro"/>
</dbReference>
<feature type="region of interest" description="Disordered" evidence="4">
    <location>
        <begin position="15"/>
        <end position="38"/>
    </location>
</feature>
<dbReference type="EMBL" id="BEGY01000001">
    <property type="protein sequence ID" value="GAX72900.1"/>
    <property type="molecule type" value="Genomic_DNA"/>
</dbReference>
<protein>
    <submittedName>
        <fullName evidence="5">Uncharacterized protein</fullName>
    </submittedName>
</protein>
<dbReference type="InterPro" id="IPR001611">
    <property type="entry name" value="Leu-rich_rpt"/>
</dbReference>
<comment type="subcellular location">
    <subcellularLocation>
        <location evidence="1">Cytoplasm</location>
        <location evidence="1">Cytoskeleton</location>
        <location evidence="1">Cilium axoneme</location>
    </subcellularLocation>
</comment>
<name>A0A250WQS5_9CHLO</name>
<evidence type="ECO:0000313" key="6">
    <source>
        <dbReference type="Proteomes" id="UP000232323"/>
    </source>
</evidence>
<dbReference type="PRINTS" id="PR00019">
    <property type="entry name" value="LEURICHRPT"/>
</dbReference>
<comment type="caution">
    <text evidence="5">The sequence shown here is derived from an EMBL/GenBank/DDBJ whole genome shotgun (WGS) entry which is preliminary data.</text>
</comment>
<keyword evidence="3" id="KW-0677">Repeat</keyword>
<dbReference type="PANTHER" id="PTHR46761:SF2">
    <property type="entry name" value="RAN GTPASE-ACTIVATING PROTEIN 1"/>
    <property type="match status" value="1"/>
</dbReference>
<dbReference type="Proteomes" id="UP000232323">
    <property type="component" value="Unassembled WGS sequence"/>
</dbReference>
<dbReference type="InterPro" id="IPR032675">
    <property type="entry name" value="LRR_dom_sf"/>
</dbReference>
<reference evidence="5 6" key="1">
    <citation type="submission" date="2017-08" db="EMBL/GenBank/DDBJ databases">
        <title>Acidophilic green algal genome provides insights into adaptation to an acidic environment.</title>
        <authorList>
            <person name="Hirooka S."/>
            <person name="Hirose Y."/>
            <person name="Kanesaki Y."/>
            <person name="Higuchi S."/>
            <person name="Fujiwara T."/>
            <person name="Onuma R."/>
            <person name="Era A."/>
            <person name="Ohbayashi R."/>
            <person name="Uzuka A."/>
            <person name="Nozaki H."/>
            <person name="Yoshikawa H."/>
            <person name="Miyagishima S.Y."/>
        </authorList>
    </citation>
    <scope>NUCLEOTIDE SEQUENCE [LARGE SCALE GENOMIC DNA]</scope>
    <source>
        <strain evidence="5 6">NIES-2499</strain>
    </source>
</reference>
<dbReference type="AlphaFoldDB" id="A0A250WQS5"/>
<proteinExistence type="predicted"/>
<gene>
    <name evidence="5" type="ORF">CEUSTIGMA_g355.t1</name>
</gene>
<evidence type="ECO:0000313" key="5">
    <source>
        <dbReference type="EMBL" id="GAX72900.1"/>
    </source>
</evidence>
<dbReference type="Pfam" id="PF13516">
    <property type="entry name" value="LRR_6"/>
    <property type="match status" value="7"/>
</dbReference>
<dbReference type="InterPro" id="IPR003591">
    <property type="entry name" value="Leu-rich_rpt_typical-subtyp"/>
</dbReference>
<evidence type="ECO:0000256" key="3">
    <source>
        <dbReference type="ARBA" id="ARBA00022737"/>
    </source>
</evidence>
<dbReference type="OrthoDB" id="553208at2759"/>
<dbReference type="SMART" id="SM00369">
    <property type="entry name" value="LRR_TYP"/>
    <property type="match status" value="5"/>
</dbReference>
<dbReference type="SMART" id="SM00368">
    <property type="entry name" value="LRR_RI"/>
    <property type="match status" value="12"/>
</dbReference>
<organism evidence="5 6">
    <name type="scientific">Chlamydomonas eustigma</name>
    <dbReference type="NCBI Taxonomy" id="1157962"/>
    <lineage>
        <taxon>Eukaryota</taxon>
        <taxon>Viridiplantae</taxon>
        <taxon>Chlorophyta</taxon>
        <taxon>core chlorophytes</taxon>
        <taxon>Chlorophyceae</taxon>
        <taxon>CS clade</taxon>
        <taxon>Chlamydomonadales</taxon>
        <taxon>Chlamydomonadaceae</taxon>
        <taxon>Chlamydomonas</taxon>
    </lineage>
</organism>